<accession>A0A167KSH8</accession>
<dbReference type="InterPro" id="IPR002634">
    <property type="entry name" value="BolA"/>
</dbReference>
<dbReference type="GO" id="GO:0005759">
    <property type="term" value="C:mitochondrial matrix"/>
    <property type="evidence" value="ECO:0007669"/>
    <property type="project" value="TreeGrafter"/>
</dbReference>
<comment type="similarity">
    <text evidence="1 2">Belongs to the BolA/IbaG family.</text>
</comment>
<evidence type="ECO:0000313" key="3">
    <source>
        <dbReference type="EMBL" id="KZO94954.1"/>
    </source>
</evidence>
<dbReference type="Gene3D" id="3.30.300.90">
    <property type="entry name" value="BolA-like"/>
    <property type="match status" value="1"/>
</dbReference>
<dbReference type="Proteomes" id="UP000076738">
    <property type="component" value="Unassembled WGS sequence"/>
</dbReference>
<evidence type="ECO:0000256" key="1">
    <source>
        <dbReference type="ARBA" id="ARBA00005578"/>
    </source>
</evidence>
<evidence type="ECO:0000256" key="2">
    <source>
        <dbReference type="RuleBase" id="RU003860"/>
    </source>
</evidence>
<dbReference type="STRING" id="1330018.A0A167KSH8"/>
<sequence length="88" mass="9920">MVAQSEIESTLRAALPKLARIEIEDQSSGCGENYSVLIVSDDFEGLITIKRHRLVNEILRKQIAEMHAFSQRTLTVKQYEAMKKAGTL</sequence>
<dbReference type="AlphaFoldDB" id="A0A167KSH8"/>
<dbReference type="PANTHER" id="PTHR46188:SF1">
    <property type="entry name" value="BOLA-LIKE PROTEIN 3"/>
    <property type="match status" value="1"/>
</dbReference>
<reference evidence="3 4" key="1">
    <citation type="journal article" date="2016" name="Mol. Biol. Evol.">
        <title>Comparative Genomics of Early-Diverging Mushroom-Forming Fungi Provides Insights into the Origins of Lignocellulose Decay Capabilities.</title>
        <authorList>
            <person name="Nagy L.G."/>
            <person name="Riley R."/>
            <person name="Tritt A."/>
            <person name="Adam C."/>
            <person name="Daum C."/>
            <person name="Floudas D."/>
            <person name="Sun H."/>
            <person name="Yadav J.S."/>
            <person name="Pangilinan J."/>
            <person name="Larsson K.H."/>
            <person name="Matsuura K."/>
            <person name="Barry K."/>
            <person name="Labutti K."/>
            <person name="Kuo R."/>
            <person name="Ohm R.A."/>
            <person name="Bhattacharya S.S."/>
            <person name="Shirouzu T."/>
            <person name="Yoshinaga Y."/>
            <person name="Martin F.M."/>
            <person name="Grigoriev I.V."/>
            <person name="Hibbett D.S."/>
        </authorList>
    </citation>
    <scope>NUCLEOTIDE SEQUENCE [LARGE SCALE GENOMIC DNA]</scope>
    <source>
        <strain evidence="3 4">TUFC12733</strain>
    </source>
</reference>
<keyword evidence="4" id="KW-1185">Reference proteome</keyword>
<name>A0A167KSH8_CALVF</name>
<dbReference type="PANTHER" id="PTHR46188">
    <property type="entry name" value="BOLA-LIKE PROTEIN 3"/>
    <property type="match status" value="1"/>
</dbReference>
<dbReference type="InterPro" id="IPR052275">
    <property type="entry name" value="Mt_Fe-S_assembly_factor"/>
</dbReference>
<dbReference type="SUPFAM" id="SSF82657">
    <property type="entry name" value="BolA-like"/>
    <property type="match status" value="1"/>
</dbReference>
<dbReference type="EMBL" id="KV417291">
    <property type="protein sequence ID" value="KZO94954.1"/>
    <property type="molecule type" value="Genomic_DNA"/>
</dbReference>
<dbReference type="InterPro" id="IPR036065">
    <property type="entry name" value="BolA-like_sf"/>
</dbReference>
<organism evidence="3 4">
    <name type="scientific">Calocera viscosa (strain TUFC12733)</name>
    <dbReference type="NCBI Taxonomy" id="1330018"/>
    <lineage>
        <taxon>Eukaryota</taxon>
        <taxon>Fungi</taxon>
        <taxon>Dikarya</taxon>
        <taxon>Basidiomycota</taxon>
        <taxon>Agaricomycotina</taxon>
        <taxon>Dacrymycetes</taxon>
        <taxon>Dacrymycetales</taxon>
        <taxon>Dacrymycetaceae</taxon>
        <taxon>Calocera</taxon>
    </lineage>
</organism>
<evidence type="ECO:0000313" key="4">
    <source>
        <dbReference type="Proteomes" id="UP000076738"/>
    </source>
</evidence>
<dbReference type="PIRSF" id="PIRSF003113">
    <property type="entry name" value="BolA"/>
    <property type="match status" value="1"/>
</dbReference>
<proteinExistence type="inferred from homology"/>
<gene>
    <name evidence="3" type="ORF">CALVIDRAFT_565073</name>
</gene>
<protein>
    <submittedName>
        <fullName evidence="3">Bola-like protein</fullName>
    </submittedName>
</protein>
<dbReference type="Pfam" id="PF01722">
    <property type="entry name" value="BolA"/>
    <property type="match status" value="1"/>
</dbReference>
<dbReference type="OrthoDB" id="4983at2759"/>